<reference evidence="1" key="1">
    <citation type="submission" date="2018-05" db="EMBL/GenBank/DDBJ databases">
        <authorList>
            <person name="Lanie J.A."/>
            <person name="Ng W.-L."/>
            <person name="Kazmierczak K.M."/>
            <person name="Andrzejewski T.M."/>
            <person name="Davidsen T.M."/>
            <person name="Wayne K.J."/>
            <person name="Tettelin H."/>
            <person name="Glass J.I."/>
            <person name="Rusch D."/>
            <person name="Podicherti R."/>
            <person name="Tsui H.-C.T."/>
            <person name="Winkler M.E."/>
        </authorList>
    </citation>
    <scope>NUCLEOTIDE SEQUENCE</scope>
</reference>
<organism evidence="1">
    <name type="scientific">marine metagenome</name>
    <dbReference type="NCBI Taxonomy" id="408172"/>
    <lineage>
        <taxon>unclassified sequences</taxon>
        <taxon>metagenomes</taxon>
        <taxon>ecological metagenomes</taxon>
    </lineage>
</organism>
<proteinExistence type="predicted"/>
<dbReference type="EMBL" id="UINC01055990">
    <property type="protein sequence ID" value="SVB75501.1"/>
    <property type="molecule type" value="Genomic_DNA"/>
</dbReference>
<feature type="non-terminal residue" evidence="1">
    <location>
        <position position="1"/>
    </location>
</feature>
<accession>A0A382GMX5</accession>
<protein>
    <submittedName>
        <fullName evidence="1">Uncharacterized protein</fullName>
    </submittedName>
</protein>
<sequence>EPQGHKQPCILFSNSIVTQTELHIQEIADIRRLFYGLLITGLQVSKQPPKLGDRIS</sequence>
<evidence type="ECO:0000313" key="1">
    <source>
        <dbReference type="EMBL" id="SVB75501.1"/>
    </source>
</evidence>
<gene>
    <name evidence="1" type="ORF">METZ01_LOCUS228355</name>
</gene>
<name>A0A382GMX5_9ZZZZ</name>
<dbReference type="AlphaFoldDB" id="A0A382GMX5"/>